<dbReference type="RefSeq" id="WP_228394909.1">
    <property type="nucleotide sequence ID" value="NZ_JABGDC010000016.1"/>
</dbReference>
<evidence type="ECO:0000313" key="2">
    <source>
        <dbReference type="EMBL" id="TWH71809.1"/>
    </source>
</evidence>
<feature type="domain" description="EAL" evidence="1">
    <location>
        <begin position="18"/>
        <end position="262"/>
    </location>
</feature>
<dbReference type="CDD" id="cd01948">
    <property type="entry name" value="EAL"/>
    <property type="match status" value="1"/>
</dbReference>
<name>A0A562ILC0_9ACTN</name>
<dbReference type="AlphaFoldDB" id="A0A562ILC0"/>
<evidence type="ECO:0000313" key="3">
    <source>
        <dbReference type="Proteomes" id="UP000321490"/>
    </source>
</evidence>
<dbReference type="SMART" id="SM00052">
    <property type="entry name" value="EAL"/>
    <property type="match status" value="1"/>
</dbReference>
<dbReference type="Gene3D" id="3.20.20.450">
    <property type="entry name" value="EAL domain"/>
    <property type="match status" value="1"/>
</dbReference>
<dbReference type="SUPFAM" id="SSF141868">
    <property type="entry name" value="EAL domain-like"/>
    <property type="match status" value="1"/>
</dbReference>
<dbReference type="Pfam" id="PF00563">
    <property type="entry name" value="EAL"/>
    <property type="match status" value="1"/>
</dbReference>
<dbReference type="InterPro" id="IPR001633">
    <property type="entry name" value="EAL_dom"/>
</dbReference>
<dbReference type="PANTHER" id="PTHR33121">
    <property type="entry name" value="CYCLIC DI-GMP PHOSPHODIESTERASE PDEF"/>
    <property type="match status" value="1"/>
</dbReference>
<gene>
    <name evidence="2" type="ORF">JD78_00308</name>
</gene>
<proteinExistence type="predicted"/>
<comment type="caution">
    <text evidence="2">The sequence shown here is derived from an EMBL/GenBank/DDBJ whole genome shotgun (WGS) entry which is preliminary data.</text>
</comment>
<sequence length="412" mass="42970">MTAATSDLADARAAVAPAGGWAAALTAVLADPAQPRLVFQPIVDLRRGVVAGYEALSRFDAAPGIGPDRWFAAADELGLGARLEGQVVAAALRAREELPAGRFLSVNVSPHLLTEPELADVLLAAPDLGSLVLELTEHVPVDDHERLTGLLARLRAAGAAVALDDAGSGYSGLQQLALLRPQFVKLDRALVDHADRDEAKLALAELLGTYAGRLDAWLLVEGIERPEELAAFVRLGVPLAQGYLLARPAPGWPELDPAAAELLQTMAGRSGQADTVAPLVETVPAVAVGDLAGDPAGELAMDLTAARARFAADAGLDVVVTVDAAGCPTHLVRPGLRDGDDELQVVPVSLRVRPGAPLVEVVTRAMTRVAARRFDPVLCVDPGGRLLGLVRPERMTLRLAELQGGSSPVDVP</sequence>
<dbReference type="PANTHER" id="PTHR33121:SF76">
    <property type="entry name" value="SIGNALING PROTEIN"/>
    <property type="match status" value="1"/>
</dbReference>
<dbReference type="Proteomes" id="UP000321490">
    <property type="component" value="Unassembled WGS sequence"/>
</dbReference>
<keyword evidence="3" id="KW-1185">Reference proteome</keyword>
<dbReference type="InterPro" id="IPR035919">
    <property type="entry name" value="EAL_sf"/>
</dbReference>
<reference evidence="2 3" key="1">
    <citation type="submission" date="2019-07" db="EMBL/GenBank/DDBJ databases">
        <title>R&amp;d 2014.</title>
        <authorList>
            <person name="Klenk H.-P."/>
        </authorList>
    </citation>
    <scope>NUCLEOTIDE SEQUENCE [LARGE SCALE GENOMIC DNA]</scope>
    <source>
        <strain evidence="2 3">DSM 45764</strain>
    </source>
</reference>
<dbReference type="InterPro" id="IPR050706">
    <property type="entry name" value="Cyclic-di-GMP_PDE-like"/>
</dbReference>
<accession>A0A562ILC0</accession>
<dbReference type="EMBL" id="VLKF01000001">
    <property type="protein sequence ID" value="TWH71809.1"/>
    <property type="molecule type" value="Genomic_DNA"/>
</dbReference>
<evidence type="ECO:0000259" key="1">
    <source>
        <dbReference type="PROSITE" id="PS50883"/>
    </source>
</evidence>
<protein>
    <submittedName>
        <fullName evidence="2">EAL domain-containing protein (Putative c-di-GMP-specific phosphodiesterase class I)</fullName>
    </submittedName>
</protein>
<organism evidence="2 3">
    <name type="scientific">Modestobacter roseus</name>
    <dbReference type="NCBI Taxonomy" id="1181884"/>
    <lineage>
        <taxon>Bacteria</taxon>
        <taxon>Bacillati</taxon>
        <taxon>Actinomycetota</taxon>
        <taxon>Actinomycetes</taxon>
        <taxon>Geodermatophilales</taxon>
        <taxon>Geodermatophilaceae</taxon>
        <taxon>Modestobacter</taxon>
    </lineage>
</organism>
<dbReference type="PROSITE" id="PS50883">
    <property type="entry name" value="EAL"/>
    <property type="match status" value="1"/>
</dbReference>
<dbReference type="GO" id="GO:0071111">
    <property type="term" value="F:cyclic-guanylate-specific phosphodiesterase activity"/>
    <property type="evidence" value="ECO:0007669"/>
    <property type="project" value="InterPro"/>
</dbReference>